<organism evidence="1 2">
    <name type="scientific">Candidatus Gottesmanbacteria bacterium RBG_13_45_10</name>
    <dbReference type="NCBI Taxonomy" id="1798370"/>
    <lineage>
        <taxon>Bacteria</taxon>
        <taxon>Candidatus Gottesmaniibacteriota</taxon>
    </lineage>
</organism>
<dbReference type="NCBIfam" id="TIGR02436">
    <property type="entry name" value="four helix bundle protein"/>
    <property type="match status" value="1"/>
</dbReference>
<dbReference type="InterPro" id="IPR036583">
    <property type="entry name" value="23S_rRNA_IVS_sf"/>
</dbReference>
<dbReference type="Proteomes" id="UP000177268">
    <property type="component" value="Unassembled WGS sequence"/>
</dbReference>
<name>A0A1F5ZGY5_9BACT</name>
<dbReference type="Pfam" id="PF05635">
    <property type="entry name" value="23S_rRNA_IVP"/>
    <property type="match status" value="1"/>
</dbReference>
<reference evidence="1 2" key="1">
    <citation type="journal article" date="2016" name="Nat. Commun.">
        <title>Thousands of microbial genomes shed light on interconnected biogeochemical processes in an aquifer system.</title>
        <authorList>
            <person name="Anantharaman K."/>
            <person name="Brown C.T."/>
            <person name="Hug L.A."/>
            <person name="Sharon I."/>
            <person name="Castelle C.J."/>
            <person name="Probst A.J."/>
            <person name="Thomas B.C."/>
            <person name="Singh A."/>
            <person name="Wilkins M.J."/>
            <person name="Karaoz U."/>
            <person name="Brodie E.L."/>
            <person name="Williams K.H."/>
            <person name="Hubbard S.S."/>
            <person name="Banfield J.F."/>
        </authorList>
    </citation>
    <scope>NUCLEOTIDE SEQUENCE [LARGE SCALE GENOMIC DNA]</scope>
</reference>
<dbReference type="SUPFAM" id="SSF158446">
    <property type="entry name" value="IVS-encoded protein-like"/>
    <property type="match status" value="1"/>
</dbReference>
<dbReference type="PANTHER" id="PTHR38471">
    <property type="entry name" value="FOUR HELIX BUNDLE PROTEIN"/>
    <property type="match status" value="1"/>
</dbReference>
<gene>
    <name evidence="1" type="ORF">A2Z00_05440</name>
</gene>
<accession>A0A1F5ZGY5</accession>
<evidence type="ECO:0000313" key="1">
    <source>
        <dbReference type="EMBL" id="OGG11776.1"/>
    </source>
</evidence>
<protein>
    <recommendedName>
        <fullName evidence="3">Four helix bundle protein</fullName>
    </recommendedName>
</protein>
<evidence type="ECO:0000313" key="2">
    <source>
        <dbReference type="Proteomes" id="UP000177268"/>
    </source>
</evidence>
<proteinExistence type="predicted"/>
<evidence type="ECO:0008006" key="3">
    <source>
        <dbReference type="Google" id="ProtNLM"/>
    </source>
</evidence>
<sequence>MFRFEELIVYQDALDLIDSVYNYTRKWPREELFGLTDQFKRASVSIALNIAEGTSRGTKEFLHFLDLARGSCYECVAVITIAKRRQLIDEKEFLECSEQIEKIARKISALKKSLRSTMNDERSTINHKL</sequence>
<dbReference type="STRING" id="1798370.A2Z00_05440"/>
<dbReference type="EMBL" id="MFIZ01000016">
    <property type="protein sequence ID" value="OGG11776.1"/>
    <property type="molecule type" value="Genomic_DNA"/>
</dbReference>
<dbReference type="AlphaFoldDB" id="A0A1F5ZGY5"/>
<dbReference type="CDD" id="cd16377">
    <property type="entry name" value="23S_rRNA_IVP_like"/>
    <property type="match status" value="1"/>
</dbReference>
<dbReference type="Gene3D" id="1.20.1440.60">
    <property type="entry name" value="23S rRNA-intervening sequence"/>
    <property type="match status" value="1"/>
</dbReference>
<dbReference type="InterPro" id="IPR012657">
    <property type="entry name" value="23S_rRNA-intervening_sequence"/>
</dbReference>
<comment type="caution">
    <text evidence="1">The sequence shown here is derived from an EMBL/GenBank/DDBJ whole genome shotgun (WGS) entry which is preliminary data.</text>
</comment>
<dbReference type="PANTHER" id="PTHR38471:SF2">
    <property type="entry name" value="FOUR HELIX BUNDLE PROTEIN"/>
    <property type="match status" value="1"/>
</dbReference>